<comment type="caution">
    <text evidence="2">The sequence shown here is derived from an EMBL/GenBank/DDBJ whole genome shotgun (WGS) entry which is preliminary data.</text>
</comment>
<dbReference type="SUPFAM" id="SSF53681">
    <property type="entry name" value="Aspartate/glutamate racemase"/>
    <property type="match status" value="2"/>
</dbReference>
<proteinExistence type="predicted"/>
<dbReference type="AlphaFoldDB" id="A0AAW6RH30"/>
<dbReference type="GO" id="GO:0047661">
    <property type="term" value="F:amino-acid racemase activity"/>
    <property type="evidence" value="ECO:0007669"/>
    <property type="project" value="InterPro"/>
</dbReference>
<accession>A0AAW6RH30</accession>
<dbReference type="Gene3D" id="3.40.50.1860">
    <property type="match status" value="2"/>
</dbReference>
<organism evidence="2 3">
    <name type="scientific">Ottowia cancrivicina</name>
    <dbReference type="NCBI Taxonomy" id="3040346"/>
    <lineage>
        <taxon>Bacteria</taxon>
        <taxon>Pseudomonadati</taxon>
        <taxon>Pseudomonadota</taxon>
        <taxon>Betaproteobacteria</taxon>
        <taxon>Burkholderiales</taxon>
        <taxon>Comamonadaceae</taxon>
        <taxon>Ottowia</taxon>
    </lineage>
</organism>
<keyword evidence="3" id="KW-1185">Reference proteome</keyword>
<dbReference type="Pfam" id="PF01177">
    <property type="entry name" value="Asp_Glu_race"/>
    <property type="match status" value="1"/>
</dbReference>
<gene>
    <name evidence="2" type="ORF">QB898_03895</name>
</gene>
<dbReference type="InterPro" id="IPR015942">
    <property type="entry name" value="Asp/Glu/hydantoin_racemase"/>
</dbReference>
<evidence type="ECO:0000256" key="1">
    <source>
        <dbReference type="SAM" id="MobiDB-lite"/>
    </source>
</evidence>
<dbReference type="Proteomes" id="UP001237156">
    <property type="component" value="Unassembled WGS sequence"/>
</dbReference>
<dbReference type="InterPro" id="IPR001920">
    <property type="entry name" value="Asp/Glu_race"/>
</dbReference>
<dbReference type="RefSeq" id="WP_279523873.1">
    <property type="nucleotide sequence ID" value="NZ_JARVII010000005.1"/>
</dbReference>
<feature type="region of interest" description="Disordered" evidence="1">
    <location>
        <begin position="1"/>
        <end position="21"/>
    </location>
</feature>
<dbReference type="EMBL" id="JARVII010000005">
    <property type="protein sequence ID" value="MDG9698870.1"/>
    <property type="molecule type" value="Genomic_DNA"/>
</dbReference>
<name>A0AAW6RH30_9BURK</name>
<feature type="region of interest" description="Disordered" evidence="1">
    <location>
        <begin position="311"/>
        <end position="335"/>
    </location>
</feature>
<reference evidence="2 3" key="1">
    <citation type="submission" date="2023-04" db="EMBL/GenBank/DDBJ databases">
        <title>Ottowia paracancer sp. nov., isolated from human stomach.</title>
        <authorList>
            <person name="Song Y."/>
        </authorList>
    </citation>
    <scope>NUCLEOTIDE SEQUENCE [LARGE SCALE GENOMIC DNA]</scope>
    <source>
        <strain evidence="2 3">10c7w1</strain>
    </source>
</reference>
<evidence type="ECO:0000313" key="2">
    <source>
        <dbReference type="EMBL" id="MDG9698870.1"/>
    </source>
</evidence>
<sequence length="335" mass="35389">MPCATVRPFDADRPSAASHAPAQWQELRTPVGVFDAGIGSYAVARLIQQRYPWQDVIYLADRASFPYGGKTHAELGRVVGAAIARLADWGARAVVLASNAPSVMVLQELQAFSPVPVLGVYPPVRQALALSRSSEVALLGVASLVSSPQIAAYVQREAAGRAVRVVNASALVALVESGAFLSDAAGTQTQVHAFMQALLRQHPGVDVCTLSSTHLPWLRAFFEQAAPQVQFLDPAQSVVERLAALLPQDRPADGRPGRLVCMATESPACPLAGLTETFARLGVALTPHLAASPLPVPPGLQALWPAAAADAASRTAPPSSPFHPFARQETPRVHH</sequence>
<evidence type="ECO:0000313" key="3">
    <source>
        <dbReference type="Proteomes" id="UP001237156"/>
    </source>
</evidence>
<protein>
    <submittedName>
        <fullName evidence="2">Aspartate/glutamate racemase family protein</fullName>
    </submittedName>
</protein>